<dbReference type="GO" id="GO:0046872">
    <property type="term" value="F:metal ion binding"/>
    <property type="evidence" value="ECO:0007669"/>
    <property type="project" value="InterPro"/>
</dbReference>
<feature type="non-terminal residue" evidence="6">
    <location>
        <position position="1"/>
    </location>
</feature>
<evidence type="ECO:0000256" key="2">
    <source>
        <dbReference type="ARBA" id="ARBA00022741"/>
    </source>
</evidence>
<evidence type="ECO:0000256" key="4">
    <source>
        <dbReference type="SAM" id="MobiDB-lite"/>
    </source>
</evidence>
<gene>
    <name evidence="6" type="ORF">B1B_02968</name>
</gene>
<proteinExistence type="predicted"/>
<dbReference type="EMBL" id="AUZY01001789">
    <property type="protein sequence ID" value="EQD73916.1"/>
    <property type="molecule type" value="Genomic_DNA"/>
</dbReference>
<dbReference type="PROSITE" id="PS50975">
    <property type="entry name" value="ATP_GRASP"/>
    <property type="match status" value="1"/>
</dbReference>
<dbReference type="PANTHER" id="PTHR11405:SF53">
    <property type="entry name" value="CARBAMOYL-PHOSPHATE SYNTHASE [AMMONIA], MITOCHONDRIAL"/>
    <property type="match status" value="1"/>
</dbReference>
<accession>T1BLQ1</accession>
<evidence type="ECO:0000313" key="6">
    <source>
        <dbReference type="EMBL" id="EQD73916.1"/>
    </source>
</evidence>
<dbReference type="AlphaFoldDB" id="T1BLQ1"/>
<dbReference type="InterPro" id="IPR005479">
    <property type="entry name" value="CPAse_ATP-bd"/>
</dbReference>
<dbReference type="PROSITE" id="PS00867">
    <property type="entry name" value="CPSASE_2"/>
    <property type="match status" value="1"/>
</dbReference>
<dbReference type="GO" id="GO:0005524">
    <property type="term" value="F:ATP binding"/>
    <property type="evidence" value="ECO:0007669"/>
    <property type="project" value="UniProtKB-KW"/>
</dbReference>
<dbReference type="PANTHER" id="PTHR11405">
    <property type="entry name" value="CARBAMOYLTRANSFERASE FAMILY MEMBER"/>
    <property type="match status" value="1"/>
</dbReference>
<dbReference type="GO" id="GO:0005737">
    <property type="term" value="C:cytoplasm"/>
    <property type="evidence" value="ECO:0007669"/>
    <property type="project" value="TreeGrafter"/>
</dbReference>
<evidence type="ECO:0000256" key="1">
    <source>
        <dbReference type="ARBA" id="ARBA00022598"/>
    </source>
</evidence>
<sequence length="84" mass="9287">ARRLTIRGPFNVQFLVRDGQYQIIEVNLRASRSLPFLTKATQVPLLREAARAMLGRPLTREGLARLPPDAGESRSRSSPSSSSP</sequence>
<keyword evidence="3" id="KW-0067">ATP-binding</keyword>
<comment type="caution">
    <text evidence="6">The sequence shown here is derived from an EMBL/GenBank/DDBJ whole genome shotgun (WGS) entry which is preliminary data.</text>
</comment>
<dbReference type="GO" id="GO:0004088">
    <property type="term" value="F:carbamoyl-phosphate synthase (glutamine-hydrolyzing) activity"/>
    <property type="evidence" value="ECO:0007669"/>
    <property type="project" value="TreeGrafter"/>
</dbReference>
<feature type="region of interest" description="Disordered" evidence="4">
    <location>
        <begin position="58"/>
        <end position="84"/>
    </location>
</feature>
<protein>
    <submittedName>
        <fullName evidence="6">Carbamoyl-phosphate synthase large chain</fullName>
    </submittedName>
</protein>
<organism evidence="6">
    <name type="scientific">mine drainage metagenome</name>
    <dbReference type="NCBI Taxonomy" id="410659"/>
    <lineage>
        <taxon>unclassified sequences</taxon>
        <taxon>metagenomes</taxon>
        <taxon>ecological metagenomes</taxon>
    </lineage>
</organism>
<dbReference type="SUPFAM" id="SSF56059">
    <property type="entry name" value="Glutathione synthetase ATP-binding domain-like"/>
    <property type="match status" value="1"/>
</dbReference>
<feature type="non-terminal residue" evidence="6">
    <location>
        <position position="84"/>
    </location>
</feature>
<evidence type="ECO:0000256" key="3">
    <source>
        <dbReference type="ARBA" id="ARBA00022840"/>
    </source>
</evidence>
<reference evidence="6" key="2">
    <citation type="journal article" date="2014" name="ISME J.">
        <title>Microbial stratification in low pH oxic and suboxic macroscopic growths along an acid mine drainage.</title>
        <authorList>
            <person name="Mendez-Garcia C."/>
            <person name="Mesa V."/>
            <person name="Sprenger R.R."/>
            <person name="Richter M."/>
            <person name="Diez M.S."/>
            <person name="Solano J."/>
            <person name="Bargiela R."/>
            <person name="Golyshina O.V."/>
            <person name="Manteca A."/>
            <person name="Ramos J.L."/>
            <person name="Gallego J.R."/>
            <person name="Llorente I."/>
            <person name="Martins Dos Santos V.A."/>
            <person name="Jensen O.N."/>
            <person name="Pelaez A.I."/>
            <person name="Sanchez J."/>
            <person name="Ferrer M."/>
        </authorList>
    </citation>
    <scope>NUCLEOTIDE SEQUENCE</scope>
</reference>
<feature type="domain" description="ATP-grasp" evidence="5">
    <location>
        <begin position="1"/>
        <end position="54"/>
    </location>
</feature>
<keyword evidence="1" id="KW-0436">Ligase</keyword>
<name>T1BLQ1_9ZZZZ</name>
<dbReference type="Gene3D" id="3.30.470.20">
    <property type="entry name" value="ATP-grasp fold, B domain"/>
    <property type="match status" value="1"/>
</dbReference>
<dbReference type="Pfam" id="PF02786">
    <property type="entry name" value="CPSase_L_D2"/>
    <property type="match status" value="1"/>
</dbReference>
<keyword evidence="2" id="KW-0547">Nucleotide-binding</keyword>
<dbReference type="InterPro" id="IPR011761">
    <property type="entry name" value="ATP-grasp"/>
</dbReference>
<dbReference type="GO" id="GO:0006541">
    <property type="term" value="P:glutamine metabolic process"/>
    <property type="evidence" value="ECO:0007669"/>
    <property type="project" value="TreeGrafter"/>
</dbReference>
<evidence type="ECO:0000259" key="5">
    <source>
        <dbReference type="PROSITE" id="PS50975"/>
    </source>
</evidence>
<reference evidence="6" key="1">
    <citation type="submission" date="2013-08" db="EMBL/GenBank/DDBJ databases">
        <authorList>
            <person name="Mendez C."/>
            <person name="Richter M."/>
            <person name="Ferrer M."/>
            <person name="Sanchez J."/>
        </authorList>
    </citation>
    <scope>NUCLEOTIDE SEQUENCE</scope>
</reference>